<dbReference type="EMBL" id="VTPC01090927">
    <property type="protein sequence ID" value="KAF2880692.1"/>
    <property type="molecule type" value="Genomic_DNA"/>
</dbReference>
<dbReference type="InterPro" id="IPR011701">
    <property type="entry name" value="MFS"/>
</dbReference>
<gene>
    <name evidence="6" type="ORF">ILUMI_25482</name>
</gene>
<dbReference type="Gene3D" id="1.20.1250.20">
    <property type="entry name" value="MFS general substrate transporter like domains"/>
    <property type="match status" value="1"/>
</dbReference>
<comment type="subcellular location">
    <subcellularLocation>
        <location evidence="1">Membrane</location>
        <topology evidence="1">Multi-pass membrane protein</topology>
    </subcellularLocation>
</comment>
<dbReference type="Proteomes" id="UP000801492">
    <property type="component" value="Unassembled WGS sequence"/>
</dbReference>
<keyword evidence="7" id="KW-1185">Reference proteome</keyword>
<name>A0A8K0FXW2_IGNLU</name>
<dbReference type="Pfam" id="PF07690">
    <property type="entry name" value="MFS_1"/>
    <property type="match status" value="1"/>
</dbReference>
<feature type="transmembrane region" description="Helical" evidence="5">
    <location>
        <begin position="86"/>
        <end position="107"/>
    </location>
</feature>
<reference evidence="6" key="1">
    <citation type="submission" date="2019-08" db="EMBL/GenBank/DDBJ databases">
        <title>The genome of the North American firefly Photinus pyralis.</title>
        <authorList>
            <consortium name="Photinus pyralis genome working group"/>
            <person name="Fallon T.R."/>
            <person name="Sander Lower S.E."/>
            <person name="Weng J.-K."/>
        </authorList>
    </citation>
    <scope>NUCLEOTIDE SEQUENCE</scope>
    <source>
        <strain evidence="6">TRF0915ILg1</strain>
        <tissue evidence="6">Whole body</tissue>
    </source>
</reference>
<comment type="caution">
    <text evidence="6">The sequence shown here is derived from an EMBL/GenBank/DDBJ whole genome shotgun (WGS) entry which is preliminary data.</text>
</comment>
<evidence type="ECO:0000256" key="3">
    <source>
        <dbReference type="ARBA" id="ARBA00022989"/>
    </source>
</evidence>
<organism evidence="6 7">
    <name type="scientific">Ignelater luminosus</name>
    <name type="common">Cucubano</name>
    <name type="synonym">Pyrophorus luminosus</name>
    <dbReference type="NCBI Taxonomy" id="2038154"/>
    <lineage>
        <taxon>Eukaryota</taxon>
        <taxon>Metazoa</taxon>
        <taxon>Ecdysozoa</taxon>
        <taxon>Arthropoda</taxon>
        <taxon>Hexapoda</taxon>
        <taxon>Insecta</taxon>
        <taxon>Pterygota</taxon>
        <taxon>Neoptera</taxon>
        <taxon>Endopterygota</taxon>
        <taxon>Coleoptera</taxon>
        <taxon>Polyphaga</taxon>
        <taxon>Elateriformia</taxon>
        <taxon>Elateroidea</taxon>
        <taxon>Elateridae</taxon>
        <taxon>Agrypninae</taxon>
        <taxon>Pyrophorini</taxon>
        <taxon>Ignelater</taxon>
    </lineage>
</organism>
<feature type="transmembrane region" description="Helical" evidence="5">
    <location>
        <begin position="54"/>
        <end position="74"/>
    </location>
</feature>
<evidence type="ECO:0000256" key="5">
    <source>
        <dbReference type="SAM" id="Phobius"/>
    </source>
</evidence>
<dbReference type="GO" id="GO:0016020">
    <property type="term" value="C:membrane"/>
    <property type="evidence" value="ECO:0007669"/>
    <property type="project" value="UniProtKB-SubCell"/>
</dbReference>
<keyword evidence="3 5" id="KW-1133">Transmembrane helix</keyword>
<feature type="transmembrane region" description="Helical" evidence="5">
    <location>
        <begin position="154"/>
        <end position="176"/>
    </location>
</feature>
<feature type="transmembrane region" description="Helical" evidence="5">
    <location>
        <begin position="401"/>
        <end position="420"/>
    </location>
</feature>
<dbReference type="PANTHER" id="PTHR23507">
    <property type="entry name" value="ZGC:174356"/>
    <property type="match status" value="1"/>
</dbReference>
<dbReference type="SUPFAM" id="SSF103473">
    <property type="entry name" value="MFS general substrate transporter"/>
    <property type="match status" value="1"/>
</dbReference>
<keyword evidence="4 5" id="KW-0472">Membrane</keyword>
<proteinExistence type="predicted"/>
<evidence type="ECO:0000256" key="1">
    <source>
        <dbReference type="ARBA" id="ARBA00004141"/>
    </source>
</evidence>
<keyword evidence="2 5" id="KW-0812">Transmembrane</keyword>
<dbReference type="OrthoDB" id="419734at2759"/>
<evidence type="ECO:0000313" key="6">
    <source>
        <dbReference type="EMBL" id="KAF2880692.1"/>
    </source>
</evidence>
<dbReference type="AlphaFoldDB" id="A0A8K0FXW2"/>
<dbReference type="InterPro" id="IPR036259">
    <property type="entry name" value="MFS_trans_sf"/>
</dbReference>
<feature type="transmembrane region" description="Helical" evidence="5">
    <location>
        <begin position="370"/>
        <end position="389"/>
    </location>
</feature>
<accession>A0A8K0FXW2</accession>
<dbReference type="GO" id="GO:0022857">
    <property type="term" value="F:transmembrane transporter activity"/>
    <property type="evidence" value="ECO:0007669"/>
    <property type="project" value="InterPro"/>
</dbReference>
<evidence type="ECO:0000313" key="7">
    <source>
        <dbReference type="Proteomes" id="UP000801492"/>
    </source>
</evidence>
<sequence>MVCGPAKSNLHFEKACKVNAGFNDTICDAIVSGTYRQMNFTEENNVVQSYLTFLHSWEVPVSSIVPVLLVIIVGSYSDRHKIRKPFLLMPIFGDAIAIVGSILNVIYMRQWPLEIQAVADRIIPSLFGAEKLLIMISYAYIADVSSVEMRTIRMAVIPILLNIIIPVVQALSGILFRRVGYMPVFLLSLSLFVISFLYGIFMIKESKQPEKKSDNSLKDIFNKKNATEPFKLLVKYKGSQRTNFICVLFLTFIHTTVNGGEHSIFFLFTQAVYQWTVVEFSYFTTTRTVVNFFGLSVAVPLFSNVLHLSDIIIIVISYLDVIFVNVIFTVFQSPVGLYVGQAFAVLKPPGHAATRSQLTKYVDEDDMAKAFSLNIIVAALASIFSAQLYNRWIYEHTRRTFPQAFFLFGIAAHSLGIIMLM</sequence>
<evidence type="ECO:0008006" key="8">
    <source>
        <dbReference type="Google" id="ProtNLM"/>
    </source>
</evidence>
<dbReference type="PANTHER" id="PTHR23507:SF1">
    <property type="entry name" value="FI18259P1-RELATED"/>
    <property type="match status" value="1"/>
</dbReference>
<evidence type="ECO:0000256" key="4">
    <source>
        <dbReference type="ARBA" id="ARBA00023136"/>
    </source>
</evidence>
<feature type="transmembrane region" description="Helical" evidence="5">
    <location>
        <begin position="122"/>
        <end position="142"/>
    </location>
</feature>
<feature type="transmembrane region" description="Helical" evidence="5">
    <location>
        <begin position="182"/>
        <end position="203"/>
    </location>
</feature>
<protein>
    <recommendedName>
        <fullName evidence="8">Solute carrier family 46 member 3</fullName>
    </recommendedName>
</protein>
<feature type="transmembrane region" description="Helical" evidence="5">
    <location>
        <begin position="244"/>
        <end position="268"/>
    </location>
</feature>
<feature type="transmembrane region" description="Helical" evidence="5">
    <location>
        <begin position="280"/>
        <end position="299"/>
    </location>
</feature>
<evidence type="ECO:0000256" key="2">
    <source>
        <dbReference type="ARBA" id="ARBA00022692"/>
    </source>
</evidence>